<evidence type="ECO:0000313" key="1">
    <source>
        <dbReference type="EMBL" id="TLE13246.1"/>
    </source>
</evidence>
<dbReference type="EMBL" id="JRPC02000049">
    <property type="protein sequence ID" value="TLE13246.1"/>
    <property type="molecule type" value="Genomic_DNA"/>
</dbReference>
<keyword evidence="2" id="KW-1185">Reference proteome</keyword>
<proteinExistence type="predicted"/>
<name>A0A4U8UCL4_9HELI</name>
<gene>
    <name evidence="1" type="ORF">LS72_010120</name>
</gene>
<dbReference type="RefSeq" id="WP_034555538.1">
    <property type="nucleotide sequence ID" value="NZ_JRPC02000049.1"/>
</dbReference>
<dbReference type="Proteomes" id="UP000029920">
    <property type="component" value="Unassembled WGS sequence"/>
</dbReference>
<accession>A0A4U8UCL4</accession>
<evidence type="ECO:0000313" key="2">
    <source>
        <dbReference type="Proteomes" id="UP000029920"/>
    </source>
</evidence>
<comment type="caution">
    <text evidence="1">The sequence shown here is derived from an EMBL/GenBank/DDBJ whole genome shotgun (WGS) entry which is preliminary data.</text>
</comment>
<dbReference type="AlphaFoldDB" id="A0A4U8UCL4"/>
<protein>
    <submittedName>
        <fullName evidence="1">Uncharacterized protein</fullName>
    </submittedName>
</protein>
<organism evidence="1 2">
    <name type="scientific">Helicobacter apodemus</name>
    <dbReference type="NCBI Taxonomy" id="135569"/>
    <lineage>
        <taxon>Bacteria</taxon>
        <taxon>Pseudomonadati</taxon>
        <taxon>Campylobacterota</taxon>
        <taxon>Epsilonproteobacteria</taxon>
        <taxon>Campylobacterales</taxon>
        <taxon>Helicobacteraceae</taxon>
        <taxon>Helicobacter</taxon>
    </lineage>
</organism>
<reference evidence="1 2" key="1">
    <citation type="journal article" date="2014" name="Genome Announc.">
        <title>Draft genome sequences of eight enterohepatic helicobacter species isolated from both laboratory and wild rodents.</title>
        <authorList>
            <person name="Sheh A."/>
            <person name="Shen Z."/>
            <person name="Fox J.G."/>
        </authorList>
    </citation>
    <scope>NUCLEOTIDE SEQUENCE [LARGE SCALE GENOMIC DNA]</scope>
    <source>
        <strain evidence="1 2">MIT-03-7007</strain>
    </source>
</reference>
<sequence>MNLKQIQKITFDRCDGEVMLDRVGYVWQNYLYVDDLQPSRPTIRDIKDILLSTTYSKQEIRSFFSAKYCIKYYTANDGRGEWINTKGEYLFFGN</sequence>